<dbReference type="SUPFAM" id="SSF55811">
    <property type="entry name" value="Nudix"/>
    <property type="match status" value="1"/>
</dbReference>
<dbReference type="PANTHER" id="PTHR43046:SF14">
    <property type="entry name" value="MUTT_NUDIX FAMILY PROTEIN"/>
    <property type="match status" value="1"/>
</dbReference>
<dbReference type="Gene3D" id="3.90.79.10">
    <property type="entry name" value="Nucleoside Triphosphate Pyrophosphohydrolase"/>
    <property type="match status" value="1"/>
</dbReference>
<keyword evidence="7" id="KW-1185">Reference proteome</keyword>
<reference evidence="6" key="3">
    <citation type="submission" date="2020-01" db="EMBL/GenBank/DDBJ databases">
        <authorList>
            <person name="Cousin F.J."/>
            <person name="Le Guellec R."/>
            <person name="Cretenet M."/>
        </authorList>
    </citation>
    <scope>NUCLEOTIDE SEQUENCE</scope>
    <source>
        <strain evidence="6">UCMA 15228</strain>
    </source>
</reference>
<dbReference type="PRINTS" id="PR00502">
    <property type="entry name" value="NUDIXFAMILY"/>
</dbReference>
<dbReference type="InterPro" id="IPR015797">
    <property type="entry name" value="NUDIX_hydrolase-like_dom_sf"/>
</dbReference>
<name>A0AAJ1R972_9LACO</name>
<dbReference type="InterPro" id="IPR020084">
    <property type="entry name" value="NUDIX_hydrolase_CS"/>
</dbReference>
<dbReference type="EMBL" id="CP029684">
    <property type="protein sequence ID" value="QAS69970.1"/>
    <property type="molecule type" value="Genomic_DNA"/>
</dbReference>
<comment type="cofactor">
    <cofactor evidence="1">
        <name>Mg(2+)</name>
        <dbReference type="ChEBI" id="CHEBI:18420"/>
    </cofactor>
</comment>
<reference evidence="5" key="2">
    <citation type="submission" date="2019-01" db="EMBL/GenBank/DDBJ databases">
        <title>Oenococcus sicerae UCMA17102.</title>
        <authorList>
            <person name="Cousin F.J."/>
            <person name="Le Guellec R."/>
            <person name="Cretenet M."/>
        </authorList>
    </citation>
    <scope>NUCLEOTIDE SEQUENCE</scope>
    <source>
        <strain evidence="5">UCMA17102</strain>
    </source>
</reference>
<dbReference type="PANTHER" id="PTHR43046">
    <property type="entry name" value="GDP-MANNOSE MANNOSYL HYDROLASE"/>
    <property type="match status" value="1"/>
</dbReference>
<evidence type="ECO:0000313" key="5">
    <source>
        <dbReference type="EMBL" id="MDN6900393.1"/>
    </source>
</evidence>
<dbReference type="EMBL" id="SDWY01000002">
    <property type="protein sequence ID" value="MDN6900393.1"/>
    <property type="molecule type" value="Genomic_DNA"/>
</dbReference>
<dbReference type="InterPro" id="IPR020476">
    <property type="entry name" value="Nudix_hydrolase"/>
</dbReference>
<comment type="similarity">
    <text evidence="3">Belongs to the Nudix hydrolase family.</text>
</comment>
<evidence type="ECO:0000313" key="7">
    <source>
        <dbReference type="Proteomes" id="UP000286907"/>
    </source>
</evidence>
<dbReference type="PROSITE" id="PS51462">
    <property type="entry name" value="NUDIX"/>
    <property type="match status" value="1"/>
</dbReference>
<dbReference type="InterPro" id="IPR000086">
    <property type="entry name" value="NUDIX_hydrolase_dom"/>
</dbReference>
<accession>A0AAJ1R972</accession>
<evidence type="ECO:0000256" key="1">
    <source>
        <dbReference type="ARBA" id="ARBA00001946"/>
    </source>
</evidence>
<reference evidence="6 7" key="1">
    <citation type="journal article" date="2019" name="Syst. Appl. Microbiol.">
        <title>Oenococcus sicerae sp. nov., isolated from French cider.</title>
        <authorList>
            <person name="Cousin F.J."/>
            <person name="Le Guellec R."/>
            <person name="Chagnot C."/>
            <person name="Goux D."/>
            <person name="Dalmasso M."/>
            <person name="Laplace J.M."/>
            <person name="Cretenet M."/>
        </authorList>
    </citation>
    <scope>NUCLEOTIDE SEQUENCE [LARGE SCALE GENOMIC DNA]</scope>
    <source>
        <strain evidence="6 7">UCMA 15228</strain>
    </source>
</reference>
<evidence type="ECO:0000256" key="2">
    <source>
        <dbReference type="ARBA" id="ARBA00022801"/>
    </source>
</evidence>
<dbReference type="PROSITE" id="PS00893">
    <property type="entry name" value="NUDIX_BOX"/>
    <property type="match status" value="1"/>
</dbReference>
<evidence type="ECO:0000313" key="8">
    <source>
        <dbReference type="Proteomes" id="UP001167919"/>
    </source>
</evidence>
<organism evidence="5 8">
    <name type="scientific">Oenococcus sicerae</name>
    <dbReference type="NCBI Taxonomy" id="2203724"/>
    <lineage>
        <taxon>Bacteria</taxon>
        <taxon>Bacillati</taxon>
        <taxon>Bacillota</taxon>
        <taxon>Bacilli</taxon>
        <taxon>Lactobacillales</taxon>
        <taxon>Lactobacillaceae</taxon>
        <taxon>Oenococcus</taxon>
    </lineage>
</organism>
<feature type="domain" description="Nudix hydrolase" evidence="4">
    <location>
        <begin position="19"/>
        <end position="153"/>
    </location>
</feature>
<evidence type="ECO:0000313" key="6">
    <source>
        <dbReference type="EMBL" id="QAS69970.1"/>
    </source>
</evidence>
<proteinExistence type="inferred from homology"/>
<dbReference type="GO" id="GO:0016787">
    <property type="term" value="F:hydrolase activity"/>
    <property type="evidence" value="ECO:0007669"/>
    <property type="project" value="UniProtKB-KW"/>
</dbReference>
<protein>
    <submittedName>
        <fullName evidence="5">NUDIX domain-containing protein</fullName>
    </submittedName>
</protein>
<dbReference type="Pfam" id="PF00293">
    <property type="entry name" value="NUDIX"/>
    <property type="match status" value="1"/>
</dbReference>
<evidence type="ECO:0000259" key="4">
    <source>
        <dbReference type="PROSITE" id="PS51462"/>
    </source>
</evidence>
<gene>
    <name evidence="6" type="ORF">DLJ48_05235</name>
    <name evidence="5" type="ORF">EVC35_05160</name>
</gene>
<evidence type="ECO:0000256" key="3">
    <source>
        <dbReference type="RuleBase" id="RU003476"/>
    </source>
</evidence>
<keyword evidence="2 3" id="KW-0378">Hydrolase</keyword>
<sequence length="167" mass="19109">MAEGNYISKIRAKIGHDPLVMVNTFALLWNEKHDAIFLERRADISNGWGFPGGFVEYGESPMAAIVREFKEETNLDVRVKKLFEMISTVNPHNSWGDAQENLSLGFEVELLGGQLKVDQVETLDAKFVSVDPEPKMFVPPAQENMHRILTWQDRPIPWLIDNQQKRS</sequence>
<dbReference type="RefSeq" id="WP_128686443.1">
    <property type="nucleotide sequence ID" value="NZ_CP029684.2"/>
</dbReference>
<dbReference type="AlphaFoldDB" id="A0AAJ1R972"/>
<dbReference type="Proteomes" id="UP001167919">
    <property type="component" value="Unassembled WGS sequence"/>
</dbReference>
<dbReference type="Proteomes" id="UP000286907">
    <property type="component" value="Chromosome"/>
</dbReference>